<feature type="region of interest" description="Disordered" evidence="1">
    <location>
        <begin position="167"/>
        <end position="191"/>
    </location>
</feature>
<protein>
    <recommendedName>
        <fullName evidence="2">GREB1-like circularly permuted SF2 helicase domain-containing protein</fullName>
    </recommendedName>
</protein>
<reference evidence="3" key="1">
    <citation type="thesis" date="2021" institute="BYU ScholarsArchive" country="Provo, UT, USA">
        <title>Applications of and Algorithms for Genome Assembly and Genomic Analyses with an Emphasis on Marine Teleosts.</title>
        <authorList>
            <person name="Pickett B.D."/>
        </authorList>
    </citation>
    <scope>NUCLEOTIDE SEQUENCE</scope>
    <source>
        <strain evidence="3">HI-2016</strain>
    </source>
</reference>
<evidence type="ECO:0000259" key="2">
    <source>
        <dbReference type="Pfam" id="PF20692"/>
    </source>
</evidence>
<sequence length="191" mass="21431">MAVSGHSHLRKHTSVETLEIVQGLLSSARRCPSCHGHMVLLRVPSPTLARVAHQRLLRVRESLGLQKCFEVVLGDPSSAFSIGKHFLHQLRMWLKIQDPDWIPRTYLELEALSCILIFTGADPLGESLPRSLKYCDLRLISSSCLMRTVLEQELGLASYLVRVEQGEQPSISDLSESDPEKLSSTDNEEEE</sequence>
<dbReference type="PANTHER" id="PTHR15720:SF13">
    <property type="entry name" value="PROTEIN GREB1"/>
    <property type="match status" value="1"/>
</dbReference>
<evidence type="ECO:0000313" key="3">
    <source>
        <dbReference type="EMBL" id="KAG9336286.1"/>
    </source>
</evidence>
<dbReference type="Proteomes" id="UP000824540">
    <property type="component" value="Unassembled WGS sequence"/>
</dbReference>
<comment type="caution">
    <text evidence="3">The sequence shown here is derived from an EMBL/GenBank/DDBJ whole genome shotgun (WGS) entry which is preliminary data.</text>
</comment>
<keyword evidence="4" id="KW-1185">Reference proteome</keyword>
<feature type="domain" description="GREB1-like circularly permuted SF2 helicase" evidence="2">
    <location>
        <begin position="1"/>
        <end position="190"/>
    </location>
</feature>
<proteinExistence type="predicted"/>
<dbReference type="OrthoDB" id="8939775at2759"/>
<dbReference type="InterPro" id="IPR048657">
    <property type="entry name" value="GREB1-like_cpSF2"/>
</dbReference>
<feature type="non-terminal residue" evidence="3">
    <location>
        <position position="191"/>
    </location>
</feature>
<evidence type="ECO:0000256" key="1">
    <source>
        <dbReference type="SAM" id="MobiDB-lite"/>
    </source>
</evidence>
<evidence type="ECO:0000313" key="4">
    <source>
        <dbReference type="Proteomes" id="UP000824540"/>
    </source>
</evidence>
<dbReference type="EMBL" id="JAFBMS010000102">
    <property type="protein sequence ID" value="KAG9336286.1"/>
    <property type="molecule type" value="Genomic_DNA"/>
</dbReference>
<accession>A0A8T2N8N0</accession>
<dbReference type="Pfam" id="PF20692">
    <property type="entry name" value="cpSF2-GREB1"/>
    <property type="match status" value="1"/>
</dbReference>
<dbReference type="AlphaFoldDB" id="A0A8T2N8N0"/>
<organism evidence="3 4">
    <name type="scientific">Albula glossodonta</name>
    <name type="common">roundjaw bonefish</name>
    <dbReference type="NCBI Taxonomy" id="121402"/>
    <lineage>
        <taxon>Eukaryota</taxon>
        <taxon>Metazoa</taxon>
        <taxon>Chordata</taxon>
        <taxon>Craniata</taxon>
        <taxon>Vertebrata</taxon>
        <taxon>Euteleostomi</taxon>
        <taxon>Actinopterygii</taxon>
        <taxon>Neopterygii</taxon>
        <taxon>Teleostei</taxon>
        <taxon>Albuliformes</taxon>
        <taxon>Albulidae</taxon>
        <taxon>Albula</taxon>
    </lineage>
</organism>
<dbReference type="InterPro" id="IPR028422">
    <property type="entry name" value="GREB1"/>
</dbReference>
<gene>
    <name evidence="3" type="ORF">JZ751_002633</name>
</gene>
<dbReference type="PANTHER" id="PTHR15720">
    <property type="entry name" value="GREB1-RELATED"/>
    <property type="match status" value="1"/>
</dbReference>
<name>A0A8T2N8N0_9TELE</name>